<protein>
    <submittedName>
        <fullName evidence="1">Uncharacterized protein</fullName>
    </submittedName>
</protein>
<dbReference type="RefSeq" id="WP_004636777.1">
    <property type="nucleotide sequence ID" value="NZ_APMQ01000028.1"/>
</dbReference>
<comment type="caution">
    <text evidence="1">The sequence shown here is derived from an EMBL/GenBank/DDBJ whole genome shotgun (WGS) entry which is preliminary data.</text>
</comment>
<evidence type="ECO:0000313" key="1">
    <source>
        <dbReference type="EMBL" id="ENZ74883.1"/>
    </source>
</evidence>
<sequence>MNGTGVGSPFNPVLGGFYAAYPRDRATKAGVPAATWVGEMVSGTGSAAACLSGMTNSVYHLQALTSNAETIGLGYNTYCVFDMGTITGQTGTPTLNAIPVGGGQQMAANAIAYSPVDNETVDKAMGGESPQPAPDIANPGHPLMVRVRADVATDVLSVSSFTLVDSLGASVPGRILIAPNAQSASTSTAATDSGLNPGVAFFLPLSPLGSQKTYTATFSGARNGVAITKSWSFKTVF</sequence>
<organism evidence="1 2">
    <name type="scientific">Ralstonia pickettii OR214</name>
    <dbReference type="NCBI Taxonomy" id="1264675"/>
    <lineage>
        <taxon>Bacteria</taxon>
        <taxon>Pseudomonadati</taxon>
        <taxon>Pseudomonadota</taxon>
        <taxon>Betaproteobacteria</taxon>
        <taxon>Burkholderiales</taxon>
        <taxon>Burkholderiaceae</taxon>
        <taxon>Ralstonia</taxon>
    </lineage>
</organism>
<gene>
    <name evidence="1" type="ORF">OR214_05155</name>
</gene>
<dbReference type="AlphaFoldDB" id="R0DMQ3"/>
<dbReference type="EMBL" id="APMQ01000028">
    <property type="protein sequence ID" value="ENZ74883.1"/>
    <property type="molecule type" value="Genomic_DNA"/>
</dbReference>
<reference evidence="1 2" key="1">
    <citation type="journal article" date="2013" name="Genome Announc.">
        <title>Draft Genome Sequence for Ralstonia sp. Strain OR214, a Bacterium with Potential for Bioremediation.</title>
        <authorList>
            <person name="Utturkar S.M."/>
            <person name="Bollmann A."/>
            <person name="Brzoska R.M."/>
            <person name="Klingeman D.M."/>
            <person name="Epstein S.E."/>
            <person name="Palumbo A.V."/>
            <person name="Brown S.D."/>
        </authorList>
    </citation>
    <scope>NUCLEOTIDE SEQUENCE [LARGE SCALE GENOMIC DNA]</scope>
    <source>
        <strain evidence="1 2">OR214</strain>
    </source>
</reference>
<accession>R0DMQ3</accession>
<dbReference type="Proteomes" id="UP000013280">
    <property type="component" value="Unassembled WGS sequence"/>
</dbReference>
<evidence type="ECO:0000313" key="2">
    <source>
        <dbReference type="Proteomes" id="UP000013280"/>
    </source>
</evidence>
<proteinExistence type="predicted"/>
<name>R0DMQ3_RALPI</name>
<dbReference type="PATRIC" id="fig|1264675.3.peg.5083"/>